<reference evidence="2 3" key="1">
    <citation type="submission" date="2024-04" db="EMBL/GenBank/DDBJ databases">
        <title>Novel species of the genus Ideonella isolated from streams.</title>
        <authorList>
            <person name="Lu H."/>
        </authorList>
    </citation>
    <scope>NUCLEOTIDE SEQUENCE [LARGE SCALE GENOMIC DNA]</scope>
    <source>
        <strain evidence="2 3">BYS139W</strain>
    </source>
</reference>
<dbReference type="CDD" id="cd05403">
    <property type="entry name" value="NT_KNTase_like"/>
    <property type="match status" value="1"/>
</dbReference>
<dbReference type="InterPro" id="IPR043519">
    <property type="entry name" value="NT_sf"/>
</dbReference>
<evidence type="ECO:0000313" key="3">
    <source>
        <dbReference type="Proteomes" id="UP001368500"/>
    </source>
</evidence>
<dbReference type="EMBL" id="JBBUTF010000021">
    <property type="protein sequence ID" value="MEK8028285.1"/>
    <property type="molecule type" value="Genomic_DNA"/>
</dbReference>
<name>A0ABU9BED6_9BURK</name>
<gene>
    <name evidence="2" type="ORF">AACH11_20170</name>
</gene>
<proteinExistence type="predicted"/>
<dbReference type="InterPro" id="IPR002934">
    <property type="entry name" value="Polymerase_NTP_transf_dom"/>
</dbReference>
<dbReference type="SUPFAM" id="SSF81301">
    <property type="entry name" value="Nucleotidyltransferase"/>
    <property type="match status" value="1"/>
</dbReference>
<accession>A0ABU9BED6</accession>
<dbReference type="EC" id="2.7.7.-" evidence="2"/>
<keyword evidence="2" id="KW-0808">Transferase</keyword>
<comment type="caution">
    <text evidence="2">The sequence shown here is derived from an EMBL/GenBank/DDBJ whole genome shotgun (WGS) entry which is preliminary data.</text>
</comment>
<evidence type="ECO:0000313" key="2">
    <source>
        <dbReference type="EMBL" id="MEK8028285.1"/>
    </source>
</evidence>
<dbReference type="Gene3D" id="3.30.460.10">
    <property type="entry name" value="Beta Polymerase, domain 2"/>
    <property type="match status" value="1"/>
</dbReference>
<dbReference type="Pfam" id="PF01909">
    <property type="entry name" value="NTP_transf_2"/>
    <property type="match status" value="1"/>
</dbReference>
<organism evidence="2 3">
    <name type="scientific">Pseudaquabacterium rugosum</name>
    <dbReference type="NCBI Taxonomy" id="2984194"/>
    <lineage>
        <taxon>Bacteria</taxon>
        <taxon>Pseudomonadati</taxon>
        <taxon>Pseudomonadota</taxon>
        <taxon>Betaproteobacteria</taxon>
        <taxon>Burkholderiales</taxon>
        <taxon>Sphaerotilaceae</taxon>
        <taxon>Pseudaquabacterium</taxon>
    </lineage>
</organism>
<sequence length="111" mass="12446">MPQRDLAQLLLSPQHLAQLQTLLARHVPRAEVWAYGSRVQGSAHEGSDLDLVLRHPPDLKRDAEGWFELKEALQDSTLPMLVEVHLWPRLPASFHAEIERGYVVVQVGGGV</sequence>
<feature type="domain" description="Polymerase nucleotidyl transferase" evidence="1">
    <location>
        <begin position="20"/>
        <end position="94"/>
    </location>
</feature>
<keyword evidence="2" id="KW-0548">Nucleotidyltransferase</keyword>
<protein>
    <submittedName>
        <fullName evidence="2">Nucleotidyltransferase domain-containing protein</fullName>
        <ecNumber evidence="2">2.7.7.-</ecNumber>
    </submittedName>
</protein>
<dbReference type="RefSeq" id="WP_341376070.1">
    <property type="nucleotide sequence ID" value="NZ_JBBUTF010000021.1"/>
</dbReference>
<keyword evidence="3" id="KW-1185">Reference proteome</keyword>
<evidence type="ECO:0000259" key="1">
    <source>
        <dbReference type="Pfam" id="PF01909"/>
    </source>
</evidence>
<dbReference type="GO" id="GO:0016779">
    <property type="term" value="F:nucleotidyltransferase activity"/>
    <property type="evidence" value="ECO:0007669"/>
    <property type="project" value="UniProtKB-KW"/>
</dbReference>
<dbReference type="Proteomes" id="UP001368500">
    <property type="component" value="Unassembled WGS sequence"/>
</dbReference>